<name>A0A0P8BRG8_9CYAN</name>
<dbReference type="PANTHER" id="PTHR31902:SF22">
    <property type="entry name" value="SLL1203 PROTEIN"/>
    <property type="match status" value="1"/>
</dbReference>
<proteinExistence type="predicted"/>
<dbReference type="PANTHER" id="PTHR31902">
    <property type="entry name" value="ACTIN PATCHES DISTAL PROTEIN 1"/>
    <property type="match status" value="1"/>
</dbReference>
<sequence>MSIDSSAHTVVSQPLDQPCRYCSETSRANGEDPIGTAVTAKLWLFIEVPQPWAKNPWGNESADLLELFQQIERDPQLWRELRILAIAPDKTASTKGDRHVFFYRLPKGAACAYTQQHYHVPISALCALVRSLIWPSVQLAVPAPFRPPDPSQPDPFKPYLQPAPSRTFFVCTHTSYDTACGRFGTPIYRTIKKRYAQANLSVWQTTHFGGHHFAPTLIDFPTGQFWGHLVPEVLDTLVYRQGDVTQLQQFYRGWSGFEPWAQIAERSLWMRQGWNWLTTPRSAQFIRQDPGRFTHRLARWILSWIPTNKAQVLLKKLTKKLTWAEVEITWEATDQPRKSPSPSRYRARVKMSHEVVSQMRSGTTAPLTRVPQYRVHEY</sequence>
<dbReference type="PATRIC" id="fig|1666911.3.peg.3272"/>
<gene>
    <name evidence="1" type="ORF">HLUCCA11_05355</name>
</gene>
<evidence type="ECO:0000313" key="2">
    <source>
        <dbReference type="Proteomes" id="UP000050465"/>
    </source>
</evidence>
<dbReference type="CDD" id="cd03062">
    <property type="entry name" value="TRX_Fd_Sucrase"/>
    <property type="match status" value="1"/>
</dbReference>
<dbReference type="Proteomes" id="UP000050465">
    <property type="component" value="Unassembled WGS sequence"/>
</dbReference>
<dbReference type="SUPFAM" id="SSF52833">
    <property type="entry name" value="Thioredoxin-like"/>
    <property type="match status" value="1"/>
</dbReference>
<dbReference type="Pfam" id="PF06999">
    <property type="entry name" value="Suc_Fer-like"/>
    <property type="match status" value="1"/>
</dbReference>
<dbReference type="AlphaFoldDB" id="A0A0P8BRG8"/>
<protein>
    <submittedName>
        <fullName evidence="1">Uncharacterized protein conserved in bacteria containing thioredoxin-like domain</fullName>
    </submittedName>
</protein>
<evidence type="ECO:0000313" key="1">
    <source>
        <dbReference type="EMBL" id="KPQ36593.1"/>
    </source>
</evidence>
<dbReference type="InterPro" id="IPR009737">
    <property type="entry name" value="Aim32/Apd1-like"/>
</dbReference>
<dbReference type="InterPro" id="IPR036249">
    <property type="entry name" value="Thioredoxin-like_sf"/>
</dbReference>
<reference evidence="1 2" key="1">
    <citation type="submission" date="2015-09" db="EMBL/GenBank/DDBJ databases">
        <title>Identification and resolution of microdiversity through metagenomic sequencing of parallel consortia.</title>
        <authorList>
            <person name="Nelson W.C."/>
            <person name="Romine M.F."/>
            <person name="Lindemann S.R."/>
        </authorList>
    </citation>
    <scope>NUCLEOTIDE SEQUENCE [LARGE SCALE GENOMIC DNA]</scope>
    <source>
        <strain evidence="1">Ana</strain>
    </source>
</reference>
<dbReference type="Gene3D" id="3.40.30.10">
    <property type="entry name" value="Glutaredoxin"/>
    <property type="match status" value="1"/>
</dbReference>
<dbReference type="STRING" id="1666911.HLUCCA11_05355"/>
<dbReference type="PIRSF" id="PIRSF035042">
    <property type="entry name" value="UCP035042_thirdx"/>
    <property type="match status" value="1"/>
</dbReference>
<dbReference type="EMBL" id="LJZR01000005">
    <property type="protein sequence ID" value="KPQ36593.1"/>
    <property type="molecule type" value="Genomic_DNA"/>
</dbReference>
<dbReference type="InterPro" id="IPR010350">
    <property type="entry name" value="Aim32/Apd1-like_bac"/>
</dbReference>
<accession>A0A0P8BRG8</accession>
<organism evidence="1 2">
    <name type="scientific">Phormidesmis priestleyi Ana</name>
    <dbReference type="NCBI Taxonomy" id="1666911"/>
    <lineage>
        <taxon>Bacteria</taxon>
        <taxon>Bacillati</taxon>
        <taxon>Cyanobacteriota</taxon>
        <taxon>Cyanophyceae</taxon>
        <taxon>Leptolyngbyales</taxon>
        <taxon>Leptolyngbyaceae</taxon>
        <taxon>Phormidesmis</taxon>
    </lineage>
</organism>
<comment type="caution">
    <text evidence="1">The sequence shown here is derived from an EMBL/GenBank/DDBJ whole genome shotgun (WGS) entry which is preliminary data.</text>
</comment>